<dbReference type="GO" id="GO:0030527">
    <property type="term" value="F:structural constituent of chromatin"/>
    <property type="evidence" value="ECO:0007669"/>
    <property type="project" value="InterPro"/>
</dbReference>
<comment type="subcellular location">
    <subcellularLocation>
        <location evidence="1">Nucleus</location>
    </subcellularLocation>
</comment>
<dbReference type="GO" id="GO:0003677">
    <property type="term" value="F:DNA binding"/>
    <property type="evidence" value="ECO:0007669"/>
    <property type="project" value="UniProtKB-KW"/>
</dbReference>
<feature type="domain" description="Core Histone H2A/H2B/H3" evidence="3">
    <location>
        <begin position="163"/>
        <end position="241"/>
    </location>
</feature>
<keyword evidence="1" id="KW-0539">Nucleus</keyword>
<keyword evidence="6" id="KW-1185">Reference proteome</keyword>
<evidence type="ECO:0000313" key="6">
    <source>
        <dbReference type="Proteomes" id="UP001642409"/>
    </source>
</evidence>
<dbReference type="GO" id="GO:0046982">
    <property type="term" value="F:protein heterodimerization activity"/>
    <property type="evidence" value="ECO:0007669"/>
    <property type="project" value="InterPro"/>
</dbReference>
<accession>A0AA86TQ69</accession>
<sequence length="277" mass="31104">MNSSSTTSSNAFHRSLPSSPARATVIPRQEGIEFAAKLVLNGGELFKSAHTSPTTLSPGTLLTNKRSDMNFVTILLLKTFMKLANACNSRFVESAGRADLWPRKTRLFVFLQMKIKGQTVERTTFLDYKFSNTTLVAVAQNFIHYSLLASSTFHSLSFKQMAFDKKSKSRSARAGVIFPVGRIHRHLKEGRYADRISSDAPVYMAAVLQQVVEEVFKEAETRKDNKATKRLVPNNILTAIRKDKELNDIFKDIVIREGGVPRSEKKEKSEKGKKSQE</sequence>
<name>A0AA86TQ69_9EUKA</name>
<gene>
    <name evidence="4" type="ORF">HINF_LOCUS11865</name>
    <name evidence="5" type="ORF">HINF_LOCUS74103</name>
</gene>
<evidence type="ECO:0000313" key="4">
    <source>
        <dbReference type="EMBL" id="CAI9924220.1"/>
    </source>
</evidence>
<protein>
    <recommendedName>
        <fullName evidence="1">Histone H2A</fullName>
    </recommendedName>
</protein>
<dbReference type="SMART" id="SM00414">
    <property type="entry name" value="H2A"/>
    <property type="match status" value="1"/>
</dbReference>
<dbReference type="Proteomes" id="UP001642409">
    <property type="component" value="Unassembled WGS sequence"/>
</dbReference>
<dbReference type="InterPro" id="IPR009072">
    <property type="entry name" value="Histone-fold"/>
</dbReference>
<comment type="caution">
    <text evidence="4">The sequence shown here is derived from an EMBL/GenBank/DDBJ whole genome shotgun (WGS) entry which is preliminary data.</text>
</comment>
<keyword evidence="1" id="KW-0544">Nucleosome core</keyword>
<keyword evidence="1" id="KW-0158">Chromosome</keyword>
<evidence type="ECO:0000256" key="1">
    <source>
        <dbReference type="RuleBase" id="RU003767"/>
    </source>
</evidence>
<dbReference type="EMBL" id="CATOUU010000308">
    <property type="protein sequence ID" value="CAI9924220.1"/>
    <property type="molecule type" value="Genomic_DNA"/>
</dbReference>
<feature type="region of interest" description="Disordered" evidence="2">
    <location>
        <begin position="1"/>
        <end position="20"/>
    </location>
</feature>
<evidence type="ECO:0000313" key="5">
    <source>
        <dbReference type="EMBL" id="CAL6106940.1"/>
    </source>
</evidence>
<reference evidence="5 6" key="2">
    <citation type="submission" date="2024-07" db="EMBL/GenBank/DDBJ databases">
        <authorList>
            <person name="Akdeniz Z."/>
        </authorList>
    </citation>
    <scope>NUCLEOTIDE SEQUENCE [LARGE SCALE GENOMIC DNA]</scope>
</reference>
<feature type="compositionally biased region" description="Polar residues" evidence="2">
    <location>
        <begin position="1"/>
        <end position="18"/>
    </location>
</feature>
<evidence type="ECO:0000259" key="3">
    <source>
        <dbReference type="Pfam" id="PF00125"/>
    </source>
</evidence>
<dbReference type="Gene3D" id="1.10.20.10">
    <property type="entry name" value="Histone, subunit A"/>
    <property type="match status" value="1"/>
</dbReference>
<dbReference type="SUPFAM" id="SSF47113">
    <property type="entry name" value="Histone-fold"/>
    <property type="match status" value="1"/>
</dbReference>
<comment type="subunit">
    <text evidence="1">The nucleosome is a histone octamer containing two molecules each of H2A, H2B, H3 and H4 assembled in one H3-H4 heterotetramer and two H2A-H2B heterodimers. The octamer wraps approximately 147 bp of DNA.</text>
</comment>
<comment type="similarity">
    <text evidence="1">Belongs to the histone H2A family.</text>
</comment>
<dbReference type="PANTHER" id="PTHR23430">
    <property type="entry name" value="HISTONE H2A"/>
    <property type="match status" value="1"/>
</dbReference>
<dbReference type="PRINTS" id="PR00620">
    <property type="entry name" value="HISTONEH2A"/>
</dbReference>
<dbReference type="EMBL" id="CAXDID020000622">
    <property type="protein sequence ID" value="CAL6106940.1"/>
    <property type="molecule type" value="Genomic_DNA"/>
</dbReference>
<organism evidence="4">
    <name type="scientific">Hexamita inflata</name>
    <dbReference type="NCBI Taxonomy" id="28002"/>
    <lineage>
        <taxon>Eukaryota</taxon>
        <taxon>Metamonada</taxon>
        <taxon>Diplomonadida</taxon>
        <taxon>Hexamitidae</taxon>
        <taxon>Hexamitinae</taxon>
        <taxon>Hexamita</taxon>
    </lineage>
</organism>
<keyword evidence="1" id="KW-0238">DNA-binding</keyword>
<dbReference type="GO" id="GO:0000786">
    <property type="term" value="C:nucleosome"/>
    <property type="evidence" value="ECO:0007669"/>
    <property type="project" value="UniProtKB-KW"/>
</dbReference>
<dbReference type="InterPro" id="IPR007125">
    <property type="entry name" value="H2A/H2B/H3"/>
</dbReference>
<evidence type="ECO:0000256" key="2">
    <source>
        <dbReference type="SAM" id="MobiDB-lite"/>
    </source>
</evidence>
<reference evidence="4" key="1">
    <citation type="submission" date="2023-06" db="EMBL/GenBank/DDBJ databases">
        <authorList>
            <person name="Kurt Z."/>
        </authorList>
    </citation>
    <scope>NUCLEOTIDE SEQUENCE</scope>
</reference>
<dbReference type="GO" id="GO:0005634">
    <property type="term" value="C:nucleus"/>
    <property type="evidence" value="ECO:0007669"/>
    <property type="project" value="UniProtKB-SubCell"/>
</dbReference>
<proteinExistence type="inferred from homology"/>
<dbReference type="CDD" id="cd00074">
    <property type="entry name" value="HFD_H2A"/>
    <property type="match status" value="1"/>
</dbReference>
<dbReference type="Pfam" id="PF00125">
    <property type="entry name" value="Histone"/>
    <property type="match status" value="1"/>
</dbReference>
<dbReference type="InterPro" id="IPR002119">
    <property type="entry name" value="Histone_H2A"/>
</dbReference>
<dbReference type="AlphaFoldDB" id="A0AA86TQ69"/>